<gene>
    <name evidence="2" type="ORF">MERR_LOCUS46819</name>
</gene>
<reference evidence="2" key="1">
    <citation type="submission" date="2020-01" db="EMBL/GenBank/DDBJ databases">
        <authorList>
            <person name="Mishra B."/>
        </authorList>
    </citation>
    <scope>NUCLEOTIDE SEQUENCE [LARGE SCALE GENOMIC DNA]</scope>
</reference>
<keyword evidence="3" id="KW-1185">Reference proteome</keyword>
<feature type="compositionally biased region" description="Basic and acidic residues" evidence="1">
    <location>
        <begin position="156"/>
        <end position="165"/>
    </location>
</feature>
<dbReference type="OrthoDB" id="10630004at2759"/>
<evidence type="ECO:0000256" key="1">
    <source>
        <dbReference type="SAM" id="MobiDB-lite"/>
    </source>
</evidence>
<evidence type="ECO:0000313" key="3">
    <source>
        <dbReference type="Proteomes" id="UP000467841"/>
    </source>
</evidence>
<proteinExistence type="predicted"/>
<feature type="region of interest" description="Disordered" evidence="1">
    <location>
        <begin position="156"/>
        <end position="184"/>
    </location>
</feature>
<accession>A0A6D2KRX1</accession>
<feature type="compositionally biased region" description="Polar residues" evidence="1">
    <location>
        <begin position="1"/>
        <end position="18"/>
    </location>
</feature>
<feature type="region of interest" description="Disordered" evidence="1">
    <location>
        <begin position="1"/>
        <end position="20"/>
    </location>
</feature>
<dbReference type="AlphaFoldDB" id="A0A6D2KRX1"/>
<organism evidence="2 3">
    <name type="scientific">Microthlaspi erraticum</name>
    <dbReference type="NCBI Taxonomy" id="1685480"/>
    <lineage>
        <taxon>Eukaryota</taxon>
        <taxon>Viridiplantae</taxon>
        <taxon>Streptophyta</taxon>
        <taxon>Embryophyta</taxon>
        <taxon>Tracheophyta</taxon>
        <taxon>Spermatophyta</taxon>
        <taxon>Magnoliopsida</taxon>
        <taxon>eudicotyledons</taxon>
        <taxon>Gunneridae</taxon>
        <taxon>Pentapetalae</taxon>
        <taxon>rosids</taxon>
        <taxon>malvids</taxon>
        <taxon>Brassicales</taxon>
        <taxon>Brassicaceae</taxon>
        <taxon>Coluteocarpeae</taxon>
        <taxon>Microthlaspi</taxon>
    </lineage>
</organism>
<dbReference type="Proteomes" id="UP000467841">
    <property type="component" value="Unassembled WGS sequence"/>
</dbReference>
<name>A0A6D2KRX1_9BRAS</name>
<comment type="caution">
    <text evidence="2">The sequence shown here is derived from an EMBL/GenBank/DDBJ whole genome shotgun (WGS) entry which is preliminary data.</text>
</comment>
<protein>
    <submittedName>
        <fullName evidence="2">Uncharacterized protein</fullName>
    </submittedName>
</protein>
<sequence length="184" mass="20633">MGMETKSQTSATEINKSLGSRIDQMLRRTQALETSITEQNATIAKTTADMLETIRLLSLSEVNQPSLAPSVPINANKLGQNLSSGLRIDTQMNIRMFHPETVSQCFMLGRLYETAHPQKFTPSSWKNSKPQQLQLKECQISKDEGLKEPVIDKEKQKLKDAETNAKKGKSGFFGDGKNNSIRWF</sequence>
<evidence type="ECO:0000313" key="2">
    <source>
        <dbReference type="EMBL" id="CAA7059583.1"/>
    </source>
</evidence>
<dbReference type="EMBL" id="CACVBM020001784">
    <property type="protein sequence ID" value="CAA7059583.1"/>
    <property type="molecule type" value="Genomic_DNA"/>
</dbReference>